<dbReference type="HOGENOM" id="CLU_2796457_0_0_1"/>
<dbReference type="AlphaFoldDB" id="K1Q0G4"/>
<sequence length="68" mass="7643">MSREVSGGLLINWTVLSIECRFPRSKMSSANQSAIKQAKVKKNVLQKFKPPLKYLELSGTVPETSEFD</sequence>
<organism evidence="1">
    <name type="scientific">Magallana gigas</name>
    <name type="common">Pacific oyster</name>
    <name type="synonym">Crassostrea gigas</name>
    <dbReference type="NCBI Taxonomy" id="29159"/>
    <lineage>
        <taxon>Eukaryota</taxon>
        <taxon>Metazoa</taxon>
        <taxon>Spiralia</taxon>
        <taxon>Lophotrochozoa</taxon>
        <taxon>Mollusca</taxon>
        <taxon>Bivalvia</taxon>
        <taxon>Autobranchia</taxon>
        <taxon>Pteriomorphia</taxon>
        <taxon>Ostreida</taxon>
        <taxon>Ostreoidea</taxon>
        <taxon>Ostreidae</taxon>
        <taxon>Magallana</taxon>
    </lineage>
</organism>
<protein>
    <submittedName>
        <fullName evidence="1">Uncharacterized protein</fullName>
    </submittedName>
</protein>
<dbReference type="EMBL" id="JH817045">
    <property type="protein sequence ID" value="EKC22315.1"/>
    <property type="molecule type" value="Genomic_DNA"/>
</dbReference>
<accession>K1Q0G4</accession>
<gene>
    <name evidence="1" type="ORF">CGI_10002486</name>
</gene>
<evidence type="ECO:0000313" key="1">
    <source>
        <dbReference type="EMBL" id="EKC22315.1"/>
    </source>
</evidence>
<proteinExistence type="predicted"/>
<reference evidence="1" key="1">
    <citation type="journal article" date="2012" name="Nature">
        <title>The oyster genome reveals stress adaptation and complexity of shell formation.</title>
        <authorList>
            <person name="Zhang G."/>
            <person name="Fang X."/>
            <person name="Guo X."/>
            <person name="Li L."/>
            <person name="Luo R."/>
            <person name="Xu F."/>
            <person name="Yang P."/>
            <person name="Zhang L."/>
            <person name="Wang X."/>
            <person name="Qi H."/>
            <person name="Xiong Z."/>
            <person name="Que H."/>
            <person name="Xie Y."/>
            <person name="Holland P.W."/>
            <person name="Paps J."/>
            <person name="Zhu Y."/>
            <person name="Wu F."/>
            <person name="Chen Y."/>
            <person name="Wang J."/>
            <person name="Peng C."/>
            <person name="Meng J."/>
            <person name="Yang L."/>
            <person name="Liu J."/>
            <person name="Wen B."/>
            <person name="Zhang N."/>
            <person name="Huang Z."/>
            <person name="Zhu Q."/>
            <person name="Feng Y."/>
            <person name="Mount A."/>
            <person name="Hedgecock D."/>
            <person name="Xu Z."/>
            <person name="Liu Y."/>
            <person name="Domazet-Loso T."/>
            <person name="Du Y."/>
            <person name="Sun X."/>
            <person name="Zhang S."/>
            <person name="Liu B."/>
            <person name="Cheng P."/>
            <person name="Jiang X."/>
            <person name="Li J."/>
            <person name="Fan D."/>
            <person name="Wang W."/>
            <person name="Fu W."/>
            <person name="Wang T."/>
            <person name="Wang B."/>
            <person name="Zhang J."/>
            <person name="Peng Z."/>
            <person name="Li Y."/>
            <person name="Li N."/>
            <person name="Wang J."/>
            <person name="Chen M."/>
            <person name="He Y."/>
            <person name="Tan F."/>
            <person name="Song X."/>
            <person name="Zheng Q."/>
            <person name="Huang R."/>
            <person name="Yang H."/>
            <person name="Du X."/>
            <person name="Chen L."/>
            <person name="Yang M."/>
            <person name="Gaffney P.M."/>
            <person name="Wang S."/>
            <person name="Luo L."/>
            <person name="She Z."/>
            <person name="Ming Y."/>
            <person name="Huang W."/>
            <person name="Zhang S."/>
            <person name="Huang B."/>
            <person name="Zhang Y."/>
            <person name="Qu T."/>
            <person name="Ni P."/>
            <person name="Miao G."/>
            <person name="Wang J."/>
            <person name="Wang Q."/>
            <person name="Steinberg C.E."/>
            <person name="Wang H."/>
            <person name="Li N."/>
            <person name="Qian L."/>
            <person name="Zhang G."/>
            <person name="Li Y."/>
            <person name="Yang H."/>
            <person name="Liu X."/>
            <person name="Wang J."/>
            <person name="Yin Y."/>
            <person name="Wang J."/>
        </authorList>
    </citation>
    <scope>NUCLEOTIDE SEQUENCE [LARGE SCALE GENOMIC DNA]</scope>
    <source>
        <strain evidence="1">05x7-T-G4-1.051#20</strain>
    </source>
</reference>
<dbReference type="InParanoid" id="K1Q0G4"/>
<name>K1Q0G4_MAGGI</name>